<dbReference type="Proteomes" id="UP000188603">
    <property type="component" value="Chromosome"/>
</dbReference>
<accession>A0A1U9K4J1</accession>
<keyword evidence="2" id="KW-0378">Hydrolase</keyword>
<dbReference type="GO" id="GO:0006508">
    <property type="term" value="P:proteolysis"/>
    <property type="evidence" value="ECO:0007669"/>
    <property type="project" value="UniProtKB-KW"/>
</dbReference>
<name>A0A1U9K4J1_9BACL</name>
<dbReference type="EMBL" id="CP019699">
    <property type="protein sequence ID" value="AQS54948.1"/>
    <property type="molecule type" value="Genomic_DNA"/>
</dbReference>
<evidence type="ECO:0000256" key="1">
    <source>
        <dbReference type="ARBA" id="ARBA00022670"/>
    </source>
</evidence>
<evidence type="ECO:0000256" key="6">
    <source>
        <dbReference type="PIRSR" id="PIRSR600246-3"/>
    </source>
</evidence>
<dbReference type="OrthoDB" id="9780217at2"/>
<feature type="domain" description="FIMAH" evidence="7">
    <location>
        <begin position="348"/>
        <end position="428"/>
    </location>
</feature>
<dbReference type="GO" id="GO:0016811">
    <property type="term" value="F:hydrolase activity, acting on carbon-nitrogen (but not peptide) bonds, in linear amides"/>
    <property type="evidence" value="ECO:0007669"/>
    <property type="project" value="UniProtKB-ARBA"/>
</dbReference>
<dbReference type="FunFam" id="3.60.20.30:FF:000001">
    <property type="entry name" value="Isoaspartyl peptidase/L-asparaginase"/>
    <property type="match status" value="1"/>
</dbReference>
<dbReference type="KEGG" id="ntr:B0W44_03350"/>
<evidence type="ECO:0000313" key="8">
    <source>
        <dbReference type="EMBL" id="AQS54948.1"/>
    </source>
</evidence>
<dbReference type="GO" id="GO:0008233">
    <property type="term" value="F:peptidase activity"/>
    <property type="evidence" value="ECO:0007669"/>
    <property type="project" value="UniProtKB-KW"/>
</dbReference>
<evidence type="ECO:0000256" key="3">
    <source>
        <dbReference type="ARBA" id="ARBA00022813"/>
    </source>
</evidence>
<dbReference type="AlphaFoldDB" id="A0A1U9K4J1"/>
<evidence type="ECO:0000313" key="9">
    <source>
        <dbReference type="Proteomes" id="UP000188603"/>
    </source>
</evidence>
<feature type="binding site" evidence="5">
    <location>
        <begin position="230"/>
        <end position="233"/>
    </location>
    <ligand>
        <name>substrate</name>
    </ligand>
</feature>
<organism evidence="8 9">
    <name type="scientific">Novibacillus thermophilus</name>
    <dbReference type="NCBI Taxonomy" id="1471761"/>
    <lineage>
        <taxon>Bacteria</taxon>
        <taxon>Bacillati</taxon>
        <taxon>Bacillota</taxon>
        <taxon>Bacilli</taxon>
        <taxon>Bacillales</taxon>
        <taxon>Thermoactinomycetaceae</taxon>
        <taxon>Novibacillus</taxon>
    </lineage>
</organism>
<feature type="binding site" evidence="5">
    <location>
        <begin position="253"/>
        <end position="256"/>
    </location>
    <ligand>
        <name>substrate</name>
    </ligand>
</feature>
<keyword evidence="9" id="KW-1185">Reference proteome</keyword>
<gene>
    <name evidence="8" type="ORF">B0W44_03350</name>
</gene>
<proteinExistence type="predicted"/>
<evidence type="ECO:0000256" key="5">
    <source>
        <dbReference type="PIRSR" id="PIRSR600246-2"/>
    </source>
</evidence>
<reference evidence="8 9" key="1">
    <citation type="journal article" date="2015" name="Int. J. Syst. Evol. Microbiol.">
        <title>Novibacillus thermophilus gen. nov., sp. nov., a Gram-staining-negative and moderately thermophilic member of the family Thermoactinomycetaceae.</title>
        <authorList>
            <person name="Yang G."/>
            <person name="Chen J."/>
            <person name="Zhou S."/>
        </authorList>
    </citation>
    <scope>NUCLEOTIDE SEQUENCE [LARGE SCALE GENOMIC DNA]</scope>
    <source>
        <strain evidence="8 9">SG-1</strain>
    </source>
</reference>
<sequence length="431" mass="46228">MGQAALKRWSVCAFVVVLLFSLIAVSSVPDTADATKHKGNVVLAVHGGAGGGSIAEDQREAYQKEVRAALETGKKILDSGGSSVDAVEAAVRVLEDSPLFNAGKGAVFNDDAAHELDASIMNGENLEAGAVAGSKHAKNPITLARTIMEESPHVLLSGDSADWFGMEHGVEMVTQDYYYTQERWDELMRSKEKENDAEAFGTVGAVASDRSGNLAAATSTGGLTNKHRGRIGDSPIVGAGMYANNDSVAVSATGKGEVFIRGTAAVDISALVQYKGLPVEEAARTVIEEKLLPLGGTGGVIALDKNGNFAAPYSTERMIYGYVTEDGQYTIVLSPEDEPDDVPPPSATDIRARVEQFKKEGEFKNSEAARSLTNLLTVVERFEERREADKVVKHMENFKSLLIRQNEDALISDKAYNVLYADAVALIQKWR</sequence>
<feature type="active site" description="Nucleophile" evidence="4">
    <location>
        <position position="202"/>
    </location>
</feature>
<feature type="site" description="Cleavage; by autolysis" evidence="6">
    <location>
        <begin position="201"/>
        <end position="202"/>
    </location>
</feature>
<dbReference type="Pfam" id="PF22888">
    <property type="entry name" value="FIMAH"/>
    <property type="match status" value="1"/>
</dbReference>
<dbReference type="CDD" id="cd04701">
    <property type="entry name" value="Asparaginase_2"/>
    <property type="match status" value="1"/>
</dbReference>
<dbReference type="SMR" id="A0A1U9K4J1"/>
<dbReference type="Pfam" id="PF01112">
    <property type="entry name" value="Asparaginase_2"/>
    <property type="match status" value="1"/>
</dbReference>
<dbReference type="STRING" id="1471761.B0W44_03350"/>
<keyword evidence="1" id="KW-0645">Protease</keyword>
<dbReference type="PANTHER" id="PTHR10188:SF6">
    <property type="entry name" value="N(4)-(BETA-N-ACETYLGLUCOSAMINYL)-L-ASPARAGINASE"/>
    <property type="match status" value="1"/>
</dbReference>
<evidence type="ECO:0000256" key="4">
    <source>
        <dbReference type="PIRSR" id="PIRSR600246-1"/>
    </source>
</evidence>
<dbReference type="InterPro" id="IPR054470">
    <property type="entry name" value="FIMAH_dom"/>
</dbReference>
<dbReference type="InterPro" id="IPR029055">
    <property type="entry name" value="Ntn_hydrolases_N"/>
</dbReference>
<keyword evidence="3" id="KW-0068">Autocatalytic cleavage</keyword>
<evidence type="ECO:0000259" key="7">
    <source>
        <dbReference type="Pfam" id="PF22888"/>
    </source>
</evidence>
<dbReference type="RefSeq" id="WP_077718767.1">
    <property type="nucleotide sequence ID" value="NZ_CP019699.1"/>
</dbReference>
<dbReference type="SUPFAM" id="SSF56235">
    <property type="entry name" value="N-terminal nucleophile aminohydrolases (Ntn hydrolases)"/>
    <property type="match status" value="1"/>
</dbReference>
<dbReference type="InterPro" id="IPR000246">
    <property type="entry name" value="Peptidase_T2"/>
</dbReference>
<protein>
    <submittedName>
        <fullName evidence="8">Beta-aspartyl-peptidase</fullName>
    </submittedName>
</protein>
<dbReference type="Gene3D" id="3.60.20.30">
    <property type="entry name" value="(Glycosyl)asparaginase"/>
    <property type="match status" value="1"/>
</dbReference>
<evidence type="ECO:0000256" key="2">
    <source>
        <dbReference type="ARBA" id="ARBA00022801"/>
    </source>
</evidence>
<dbReference type="PANTHER" id="PTHR10188">
    <property type="entry name" value="L-ASPARAGINASE"/>
    <property type="match status" value="1"/>
</dbReference>